<feature type="binding site" evidence="17">
    <location>
        <position position="437"/>
    </location>
    <ligand>
        <name>(6S)-NADPHX</name>
        <dbReference type="ChEBI" id="CHEBI:64076"/>
    </ligand>
</feature>
<dbReference type="InterPro" id="IPR000631">
    <property type="entry name" value="CARKD"/>
</dbReference>
<comment type="similarity">
    <text evidence="18">Belongs to the NnrE/AIBP family.</text>
</comment>
<comment type="function">
    <text evidence="18">Catalyzes the epimerization of the S- and R-forms of NAD(P)HX, a damaged form of NAD(P)H that is a result of enzymatic or heat-dependent hydration. This is a prerequisite for the S-specific NAD(P)H-hydrate dehydratase to allow the repair of both epimers of NAD(P)HX.</text>
</comment>
<dbReference type="PANTHER" id="PTHR12592:SF0">
    <property type="entry name" value="ATP-DEPENDENT (S)-NAD(P)H-HYDRATE DEHYDRATASE"/>
    <property type="match status" value="1"/>
</dbReference>
<dbReference type="Gene3D" id="3.40.1190.20">
    <property type="match status" value="1"/>
</dbReference>
<dbReference type="GO" id="GO:0005524">
    <property type="term" value="F:ATP binding"/>
    <property type="evidence" value="ECO:0007669"/>
    <property type="project" value="UniProtKB-UniRule"/>
</dbReference>
<reference evidence="22" key="1">
    <citation type="journal article" date="2022" name="Biol. Control">
        <title>In silico genomic analysis of Rhodopseudomonas palustris strains revealed potential biocontrol agents and crop yield enhancers.</title>
        <authorList>
            <person name="Surachat K."/>
            <person name="Kantachote D."/>
            <person name="Deachamag P."/>
            <person name="Wonglapsuwan M."/>
        </authorList>
    </citation>
    <scope>NUCLEOTIDE SEQUENCE</scope>
    <source>
        <strain evidence="22">TLS06</strain>
    </source>
</reference>
<comment type="cofactor">
    <cofactor evidence="17">
        <name>Mg(2+)</name>
        <dbReference type="ChEBI" id="CHEBI:18420"/>
    </cofactor>
</comment>
<feature type="binding site" evidence="18">
    <location>
        <position position="116"/>
    </location>
    <ligand>
        <name>K(+)</name>
        <dbReference type="ChEBI" id="CHEBI:29103"/>
    </ligand>
</feature>
<dbReference type="RefSeq" id="WP_264073677.1">
    <property type="nucleotide sequence ID" value="NZ_CP076676.1"/>
</dbReference>
<dbReference type="InterPro" id="IPR036652">
    <property type="entry name" value="YjeF_N_dom_sf"/>
</dbReference>
<evidence type="ECO:0000313" key="23">
    <source>
        <dbReference type="Proteomes" id="UP001163166"/>
    </source>
</evidence>
<keyword evidence="8 17" id="KW-0521">NADP</keyword>
<keyword evidence="10 17" id="KW-0520">NAD</keyword>
<dbReference type="CDD" id="cd01171">
    <property type="entry name" value="YXKO-related"/>
    <property type="match status" value="1"/>
</dbReference>
<comment type="subunit">
    <text evidence="17">Homotetramer.</text>
</comment>
<dbReference type="SUPFAM" id="SSF64153">
    <property type="entry name" value="YjeF N-terminal domain-like"/>
    <property type="match status" value="1"/>
</dbReference>
<evidence type="ECO:0000256" key="17">
    <source>
        <dbReference type="HAMAP-Rule" id="MF_01965"/>
    </source>
</evidence>
<dbReference type="PROSITE" id="PS51385">
    <property type="entry name" value="YJEF_N"/>
    <property type="match status" value="1"/>
</dbReference>
<feature type="binding site" evidence="18">
    <location>
        <position position="56"/>
    </location>
    <ligand>
        <name>K(+)</name>
        <dbReference type="ChEBI" id="CHEBI:29103"/>
    </ligand>
</feature>
<evidence type="ECO:0000256" key="5">
    <source>
        <dbReference type="ARBA" id="ARBA00022723"/>
    </source>
</evidence>
<evidence type="ECO:0000256" key="18">
    <source>
        <dbReference type="HAMAP-Rule" id="MF_01966"/>
    </source>
</evidence>
<sequence length="499" mass="51504">MELLTPAEMDRADLLTIAGGSSGFALMLHAGRHVAQAAIDLAEEGPILVIAGPGNNGGDGLIAATELVALGRTVHVMLLGEREALRGDAALAAREWKGPLLPFLTQSIGSPALIIDALFGSGLNRPVKDQALEVIEAVNHSGVPVLAVDLPSGINGATGAVMGAAIRARETVTFFRRKIGHLLLPGRLHCGQVRLVDIGIEPGVLGEIRPQAFENDPDLWLPDFPVPRADGHKYGRGHAVVVSGELSQTGAARLAARGALRAGAGLVTVASPRDALAVNAAALTAVMVRPVDTPDELGPMLADRRFNAIGIGPGAGIGDETRGKVLAALAAGAAVVLDADALTSFAGHPEELFEAIKSSSNPQVVLTPHEGEFPRLFSDMSNKNPLRSKLERVRVAAQRSGAVVLLKGADTVVASPDGRAAIAANAPPWLATAGSGDVLTGIITGLLAQRVPAFEAACIGVWMHGEAACEAGPGLIAEDLTETLPAVHRRVYDALGIQY</sequence>
<comment type="catalytic activity">
    <reaction evidence="16 17 19">
        <text>(6S)-NADPHX + ADP = AMP + phosphate + NADPH + H(+)</text>
        <dbReference type="Rhea" id="RHEA:32235"/>
        <dbReference type="ChEBI" id="CHEBI:15378"/>
        <dbReference type="ChEBI" id="CHEBI:43474"/>
        <dbReference type="ChEBI" id="CHEBI:57783"/>
        <dbReference type="ChEBI" id="CHEBI:64076"/>
        <dbReference type="ChEBI" id="CHEBI:456215"/>
        <dbReference type="ChEBI" id="CHEBI:456216"/>
        <dbReference type="EC" id="4.2.1.136"/>
    </reaction>
</comment>
<accession>A0AAX3DTE9</accession>
<evidence type="ECO:0000313" key="22">
    <source>
        <dbReference type="EMBL" id="UYO38009.1"/>
    </source>
</evidence>
<keyword evidence="9 18" id="KW-0630">Potassium</keyword>
<keyword evidence="7 17" id="KW-0067">ATP-binding</keyword>
<protein>
    <recommendedName>
        <fullName evidence="19">Bifunctional NAD(P)H-hydrate repair enzyme</fullName>
    </recommendedName>
    <alternativeName>
        <fullName evidence="19">Nicotinamide nucleotide repair protein</fullName>
    </alternativeName>
    <domain>
        <recommendedName>
            <fullName evidence="19">ADP-dependent (S)-NAD(P)H-hydrate dehydratase</fullName>
            <ecNumber evidence="19">4.2.1.136</ecNumber>
        </recommendedName>
        <alternativeName>
            <fullName evidence="19">ADP-dependent NAD(P)HX dehydratase</fullName>
        </alternativeName>
    </domain>
    <domain>
        <recommendedName>
            <fullName evidence="19">NAD(P)H-hydrate epimerase</fullName>
            <ecNumber evidence="19">5.1.99.6</ecNumber>
        </recommendedName>
    </domain>
</protein>
<comment type="catalytic activity">
    <reaction evidence="1 18 19">
        <text>(6R)-NADHX = (6S)-NADHX</text>
        <dbReference type="Rhea" id="RHEA:32215"/>
        <dbReference type="ChEBI" id="CHEBI:64074"/>
        <dbReference type="ChEBI" id="CHEBI:64075"/>
        <dbReference type="EC" id="5.1.99.6"/>
    </reaction>
</comment>
<proteinExistence type="inferred from homology"/>
<feature type="binding site" evidence="18">
    <location>
        <position position="149"/>
    </location>
    <ligand>
        <name>(6S)-NADPHX</name>
        <dbReference type="ChEBI" id="CHEBI:64076"/>
    </ligand>
</feature>
<dbReference type="InterPro" id="IPR029056">
    <property type="entry name" value="Ribokinase-like"/>
</dbReference>
<dbReference type="EC" id="4.2.1.136" evidence="19"/>
<comment type="function">
    <text evidence="14 19">Bifunctional enzyme that catalyzes the epimerization of the S- and R-forms of NAD(P)HX and the dehydration of the S-form of NAD(P)HX at the expense of ADP, which is converted to AMP. This allows the repair of both epimers of NAD(P)HX, a damaged form of NAD(P)H that is a result of enzymatic or heat-dependent hydration.</text>
</comment>
<evidence type="ECO:0000256" key="2">
    <source>
        <dbReference type="ARBA" id="ARBA00000909"/>
    </source>
</evidence>
<dbReference type="PROSITE" id="PS01050">
    <property type="entry name" value="YJEF_C_2"/>
    <property type="match status" value="1"/>
</dbReference>
<comment type="function">
    <text evidence="17">Catalyzes the dehydration of the S-form of NAD(P)HX at the expense of ADP, which is converted to AMP. Together with NAD(P)HX epimerase, which catalyzes the epimerization of the S- and R-forms, the enzyme allows the repair of both epimers of NAD(P)HX, a damaged form of NAD(P)H that is a result of enzymatic or heat-dependent hydration.</text>
</comment>
<evidence type="ECO:0000259" key="20">
    <source>
        <dbReference type="PROSITE" id="PS51383"/>
    </source>
</evidence>
<dbReference type="PIRSF" id="PIRSF017184">
    <property type="entry name" value="Nnr"/>
    <property type="match status" value="1"/>
</dbReference>
<comment type="similarity">
    <text evidence="17">Belongs to the NnrD/CARKD family.</text>
</comment>
<dbReference type="SUPFAM" id="SSF53613">
    <property type="entry name" value="Ribokinase-like"/>
    <property type="match status" value="1"/>
</dbReference>
<evidence type="ECO:0000256" key="4">
    <source>
        <dbReference type="ARBA" id="ARBA00009524"/>
    </source>
</evidence>
<dbReference type="Proteomes" id="UP001163166">
    <property type="component" value="Chromosome"/>
</dbReference>
<dbReference type="GO" id="GO:0046496">
    <property type="term" value="P:nicotinamide nucleotide metabolic process"/>
    <property type="evidence" value="ECO:0007669"/>
    <property type="project" value="UniProtKB-UniRule"/>
</dbReference>
<feature type="binding site" evidence="18">
    <location>
        <position position="152"/>
    </location>
    <ligand>
        <name>K(+)</name>
        <dbReference type="ChEBI" id="CHEBI:29103"/>
    </ligand>
</feature>
<feature type="binding site" evidence="18">
    <location>
        <begin position="55"/>
        <end position="59"/>
    </location>
    <ligand>
        <name>(6S)-NADPHX</name>
        <dbReference type="ChEBI" id="CHEBI:64076"/>
    </ligand>
</feature>
<dbReference type="EMBL" id="CP076676">
    <property type="protein sequence ID" value="UYO38009.1"/>
    <property type="molecule type" value="Genomic_DNA"/>
</dbReference>
<comment type="similarity">
    <text evidence="4 19">In the C-terminal section; belongs to the NnrD/CARKD family.</text>
</comment>
<dbReference type="InterPro" id="IPR017953">
    <property type="entry name" value="Carbohydrate_kinase_pred_CS"/>
</dbReference>
<dbReference type="GO" id="GO:0052855">
    <property type="term" value="F:ADP-dependent NAD(P)H-hydrate dehydratase activity"/>
    <property type="evidence" value="ECO:0007669"/>
    <property type="project" value="UniProtKB-UniRule"/>
</dbReference>
<evidence type="ECO:0000256" key="11">
    <source>
        <dbReference type="ARBA" id="ARBA00023235"/>
    </source>
</evidence>
<organism evidence="22 23">
    <name type="scientific">Rhodopseudomonas palustris</name>
    <dbReference type="NCBI Taxonomy" id="1076"/>
    <lineage>
        <taxon>Bacteria</taxon>
        <taxon>Pseudomonadati</taxon>
        <taxon>Pseudomonadota</taxon>
        <taxon>Alphaproteobacteria</taxon>
        <taxon>Hyphomicrobiales</taxon>
        <taxon>Nitrobacteraceae</taxon>
        <taxon>Rhodopseudomonas</taxon>
    </lineage>
</organism>
<comment type="similarity">
    <text evidence="3 19">In the N-terminal section; belongs to the NnrE/AIBP family.</text>
</comment>
<evidence type="ECO:0000256" key="16">
    <source>
        <dbReference type="ARBA" id="ARBA00049209"/>
    </source>
</evidence>
<dbReference type="NCBIfam" id="TIGR00196">
    <property type="entry name" value="yjeF_cterm"/>
    <property type="match status" value="1"/>
</dbReference>
<dbReference type="InterPro" id="IPR030677">
    <property type="entry name" value="Nnr"/>
</dbReference>
<evidence type="ECO:0000256" key="14">
    <source>
        <dbReference type="ARBA" id="ARBA00025153"/>
    </source>
</evidence>
<keyword evidence="12 17" id="KW-0456">Lyase</keyword>
<dbReference type="PROSITE" id="PS51383">
    <property type="entry name" value="YJEF_C_3"/>
    <property type="match status" value="1"/>
</dbReference>
<feature type="binding site" evidence="17">
    <location>
        <position position="251"/>
    </location>
    <ligand>
        <name>(6S)-NADPHX</name>
        <dbReference type="ChEBI" id="CHEBI:64076"/>
    </ligand>
</feature>
<keyword evidence="6 17" id="KW-0547">Nucleotide-binding</keyword>
<evidence type="ECO:0000256" key="8">
    <source>
        <dbReference type="ARBA" id="ARBA00022857"/>
    </source>
</evidence>
<feature type="binding site" evidence="17">
    <location>
        <position position="436"/>
    </location>
    <ligand>
        <name>AMP</name>
        <dbReference type="ChEBI" id="CHEBI:456215"/>
    </ligand>
</feature>
<evidence type="ECO:0000259" key="21">
    <source>
        <dbReference type="PROSITE" id="PS51385"/>
    </source>
</evidence>
<feature type="binding site" evidence="17">
    <location>
        <position position="314"/>
    </location>
    <ligand>
        <name>(6S)-NADPHX</name>
        <dbReference type="ChEBI" id="CHEBI:64076"/>
    </ligand>
</feature>
<comment type="catalytic activity">
    <reaction evidence="15 17 19">
        <text>(6S)-NADHX + ADP = AMP + phosphate + NADH + H(+)</text>
        <dbReference type="Rhea" id="RHEA:32223"/>
        <dbReference type="ChEBI" id="CHEBI:15378"/>
        <dbReference type="ChEBI" id="CHEBI:43474"/>
        <dbReference type="ChEBI" id="CHEBI:57945"/>
        <dbReference type="ChEBI" id="CHEBI:64074"/>
        <dbReference type="ChEBI" id="CHEBI:456215"/>
        <dbReference type="ChEBI" id="CHEBI:456216"/>
        <dbReference type="EC" id="4.2.1.136"/>
    </reaction>
</comment>
<evidence type="ECO:0000256" key="10">
    <source>
        <dbReference type="ARBA" id="ARBA00023027"/>
    </source>
</evidence>
<name>A0AAX3DTE9_RHOPL</name>
<dbReference type="Pfam" id="PF01256">
    <property type="entry name" value="Carb_kinase"/>
    <property type="match status" value="1"/>
</dbReference>
<dbReference type="GO" id="GO:0110051">
    <property type="term" value="P:metabolite repair"/>
    <property type="evidence" value="ECO:0007669"/>
    <property type="project" value="TreeGrafter"/>
</dbReference>
<evidence type="ECO:0000256" key="7">
    <source>
        <dbReference type="ARBA" id="ARBA00022840"/>
    </source>
</evidence>
<evidence type="ECO:0000256" key="12">
    <source>
        <dbReference type="ARBA" id="ARBA00023239"/>
    </source>
</evidence>
<comment type="caution">
    <text evidence="18">Lacks conserved residue(s) required for the propagation of feature annotation.</text>
</comment>
<dbReference type="Pfam" id="PF03853">
    <property type="entry name" value="YjeF_N"/>
    <property type="match status" value="1"/>
</dbReference>
<evidence type="ECO:0000256" key="13">
    <source>
        <dbReference type="ARBA" id="ARBA00023268"/>
    </source>
</evidence>
<evidence type="ECO:0000256" key="3">
    <source>
        <dbReference type="ARBA" id="ARBA00006001"/>
    </source>
</evidence>
<evidence type="ECO:0000256" key="6">
    <source>
        <dbReference type="ARBA" id="ARBA00022741"/>
    </source>
</evidence>
<keyword evidence="13" id="KW-0511">Multifunctional enzyme</keyword>
<evidence type="ECO:0000256" key="9">
    <source>
        <dbReference type="ARBA" id="ARBA00022958"/>
    </source>
</evidence>
<dbReference type="HAMAP" id="MF_01965">
    <property type="entry name" value="NADHX_dehydratase"/>
    <property type="match status" value="1"/>
</dbReference>
<feature type="binding site" evidence="17">
    <location>
        <begin position="407"/>
        <end position="411"/>
    </location>
    <ligand>
        <name>AMP</name>
        <dbReference type="ChEBI" id="CHEBI:456215"/>
    </ligand>
</feature>
<comment type="catalytic activity">
    <reaction evidence="2 18 19">
        <text>(6R)-NADPHX = (6S)-NADPHX</text>
        <dbReference type="Rhea" id="RHEA:32227"/>
        <dbReference type="ChEBI" id="CHEBI:64076"/>
        <dbReference type="ChEBI" id="CHEBI:64077"/>
        <dbReference type="EC" id="5.1.99.6"/>
    </reaction>
</comment>
<dbReference type="EC" id="5.1.99.6" evidence="19"/>
<feature type="domain" description="YjeF N-terminal" evidence="21">
    <location>
        <begin position="9"/>
        <end position="206"/>
    </location>
</feature>
<dbReference type="InterPro" id="IPR004443">
    <property type="entry name" value="YjeF_N_dom"/>
</dbReference>
<dbReference type="NCBIfam" id="TIGR00197">
    <property type="entry name" value="yjeF_nterm"/>
    <property type="match status" value="1"/>
</dbReference>
<keyword evidence="5 18" id="KW-0479">Metal-binding</keyword>
<dbReference type="AlphaFoldDB" id="A0AAX3DTE9"/>
<feature type="domain" description="YjeF C-terminal" evidence="20">
    <location>
        <begin position="216"/>
        <end position="491"/>
    </location>
</feature>
<dbReference type="GO" id="GO:0052856">
    <property type="term" value="F:NAD(P)HX epimerase activity"/>
    <property type="evidence" value="ECO:0007669"/>
    <property type="project" value="UniProtKB-UniRule"/>
</dbReference>
<comment type="cofactor">
    <cofactor evidence="18 19">
        <name>K(+)</name>
        <dbReference type="ChEBI" id="CHEBI:29103"/>
    </cofactor>
    <text evidence="18 19">Binds 1 potassium ion per subunit.</text>
</comment>
<feature type="binding site" evidence="18">
    <location>
        <begin position="120"/>
        <end position="126"/>
    </location>
    <ligand>
        <name>(6S)-NADPHX</name>
        <dbReference type="ChEBI" id="CHEBI:64076"/>
    </ligand>
</feature>
<feature type="binding site" evidence="17">
    <location>
        <position position="369"/>
    </location>
    <ligand>
        <name>(6S)-NADPHX</name>
        <dbReference type="ChEBI" id="CHEBI:64076"/>
    </ligand>
</feature>
<dbReference type="GO" id="GO:0046872">
    <property type="term" value="F:metal ion binding"/>
    <property type="evidence" value="ECO:0007669"/>
    <property type="project" value="UniProtKB-UniRule"/>
</dbReference>
<dbReference type="PANTHER" id="PTHR12592">
    <property type="entry name" value="ATP-DEPENDENT (S)-NAD(P)H-HYDRATE DEHYDRATASE FAMILY MEMBER"/>
    <property type="match status" value="1"/>
</dbReference>
<gene>
    <name evidence="18" type="primary">nnrE</name>
    <name evidence="17" type="synonym">nnrD</name>
    <name evidence="22" type="ORF">KQX62_14815</name>
</gene>
<dbReference type="Gene3D" id="3.40.50.10260">
    <property type="entry name" value="YjeF N-terminal domain"/>
    <property type="match status" value="1"/>
</dbReference>
<dbReference type="HAMAP" id="MF_01966">
    <property type="entry name" value="NADHX_epimerase"/>
    <property type="match status" value="1"/>
</dbReference>
<evidence type="ECO:0000256" key="15">
    <source>
        <dbReference type="ARBA" id="ARBA00048238"/>
    </source>
</evidence>
<evidence type="ECO:0000256" key="1">
    <source>
        <dbReference type="ARBA" id="ARBA00000013"/>
    </source>
</evidence>
<evidence type="ECO:0000256" key="19">
    <source>
        <dbReference type="PIRNR" id="PIRNR017184"/>
    </source>
</evidence>
<keyword evidence="11 18" id="KW-0413">Isomerase</keyword>